<dbReference type="Proteomes" id="UP001492541">
    <property type="component" value="Chromosome"/>
</dbReference>
<keyword evidence="1" id="KW-0812">Transmembrane</keyword>
<feature type="domain" description="EamA" evidence="2">
    <location>
        <begin position="2"/>
        <end position="138"/>
    </location>
</feature>
<dbReference type="SUPFAM" id="SSF103481">
    <property type="entry name" value="Multidrug resistance efflux transporter EmrE"/>
    <property type="match status" value="1"/>
</dbReference>
<keyword evidence="4" id="KW-1185">Reference proteome</keyword>
<name>A0ABZ3H523_GEOAI</name>
<feature type="transmembrane region" description="Helical" evidence="1">
    <location>
        <begin position="121"/>
        <end position="138"/>
    </location>
</feature>
<evidence type="ECO:0000313" key="3">
    <source>
        <dbReference type="EMBL" id="XAT63825.1"/>
    </source>
</evidence>
<accession>A0ABZ3H523</accession>
<keyword evidence="1" id="KW-1133">Transmembrane helix</keyword>
<dbReference type="InterPro" id="IPR000620">
    <property type="entry name" value="EamA_dom"/>
</dbReference>
<feature type="transmembrane region" description="Helical" evidence="1">
    <location>
        <begin position="66"/>
        <end position="85"/>
    </location>
</feature>
<dbReference type="EMBL" id="CP087714">
    <property type="protein sequence ID" value="XAT63825.1"/>
    <property type="molecule type" value="Genomic_DNA"/>
</dbReference>
<dbReference type="Pfam" id="PF00892">
    <property type="entry name" value="EamA"/>
    <property type="match status" value="1"/>
</dbReference>
<protein>
    <submittedName>
        <fullName evidence="3">EamA family transporter</fullName>
    </submittedName>
</protein>
<dbReference type="RefSeq" id="WP_193806828.1">
    <property type="nucleotide sequence ID" value="NZ_CP087714.1"/>
</dbReference>
<dbReference type="PANTHER" id="PTHR22911">
    <property type="entry name" value="ACYL-MALONYL CONDENSING ENZYME-RELATED"/>
    <property type="match status" value="1"/>
</dbReference>
<feature type="transmembrane region" description="Helical" evidence="1">
    <location>
        <begin position="6"/>
        <end position="24"/>
    </location>
</feature>
<reference evidence="3 4" key="1">
    <citation type="submission" date="2021-11" db="EMBL/GenBank/DDBJ databases">
        <title>Whole genome of Geoglobus acetivorans.</title>
        <authorList>
            <person name="Liu D."/>
        </authorList>
    </citation>
    <scope>NUCLEOTIDE SEQUENCE [LARGE SCALE GENOMIC DNA]</scope>
    <source>
        <strain evidence="3 4">SBH6</strain>
    </source>
</reference>
<evidence type="ECO:0000256" key="1">
    <source>
        <dbReference type="SAM" id="Phobius"/>
    </source>
</evidence>
<gene>
    <name evidence="3" type="ORF">LPQ35_00215</name>
</gene>
<evidence type="ECO:0000313" key="4">
    <source>
        <dbReference type="Proteomes" id="UP001492541"/>
    </source>
</evidence>
<dbReference type="PANTHER" id="PTHR22911:SF137">
    <property type="entry name" value="SOLUTE CARRIER FAMILY 35 MEMBER G2-RELATED"/>
    <property type="match status" value="1"/>
</dbReference>
<dbReference type="Gene3D" id="1.10.3730.20">
    <property type="match status" value="1"/>
</dbReference>
<sequence>MNGIVYAIMAAVLWGFVPILDKLGISEGMSIYTATLIRSIGAVIVMSLVLAASGEFKAQELNAKSVSLLFAAGAIAGGIAMIVYFTAIQKIGVSKTIPVTSVYPLFTVIFSAMLLKESFNFQNVILGTMLIVAGLILIQR</sequence>
<organism evidence="3 4">
    <name type="scientific">Geoglobus acetivorans</name>
    <dbReference type="NCBI Taxonomy" id="565033"/>
    <lineage>
        <taxon>Archaea</taxon>
        <taxon>Methanobacteriati</taxon>
        <taxon>Methanobacteriota</taxon>
        <taxon>Archaeoglobi</taxon>
        <taxon>Archaeoglobales</taxon>
        <taxon>Archaeoglobaceae</taxon>
        <taxon>Geoglobus</taxon>
    </lineage>
</organism>
<evidence type="ECO:0000259" key="2">
    <source>
        <dbReference type="Pfam" id="PF00892"/>
    </source>
</evidence>
<dbReference type="InterPro" id="IPR037185">
    <property type="entry name" value="EmrE-like"/>
</dbReference>
<feature type="transmembrane region" description="Helical" evidence="1">
    <location>
        <begin position="36"/>
        <end position="54"/>
    </location>
</feature>
<proteinExistence type="predicted"/>
<keyword evidence="1" id="KW-0472">Membrane</keyword>
<dbReference type="GeneID" id="90448060"/>